<dbReference type="Pfam" id="PF00645">
    <property type="entry name" value="zf-PARP"/>
    <property type="match status" value="1"/>
</dbReference>
<reference evidence="8 9" key="1">
    <citation type="submission" date="2024-02" db="EMBL/GenBank/DDBJ databases">
        <title>A draft genome for the cacao thread blight pathogen Marasmius crinis-equi.</title>
        <authorList>
            <person name="Cohen S.P."/>
            <person name="Baruah I.K."/>
            <person name="Amoako-Attah I."/>
            <person name="Bukari Y."/>
            <person name="Meinhardt L.W."/>
            <person name="Bailey B.A."/>
        </authorList>
    </citation>
    <scope>NUCLEOTIDE SEQUENCE [LARGE SCALE GENOMIC DNA]</scope>
    <source>
        <strain evidence="8 9">GH-76</strain>
    </source>
</reference>
<dbReference type="Gene3D" id="3.30.1740.10">
    <property type="entry name" value="Zinc finger, PARP-type"/>
    <property type="match status" value="1"/>
</dbReference>
<dbReference type="SMART" id="SM01336">
    <property type="entry name" value="zf-PARP"/>
    <property type="match status" value="1"/>
</dbReference>
<feature type="compositionally biased region" description="Basic and acidic residues" evidence="6">
    <location>
        <begin position="231"/>
        <end position="244"/>
    </location>
</feature>
<dbReference type="Proteomes" id="UP001465976">
    <property type="component" value="Unassembled WGS sequence"/>
</dbReference>
<name>A0ABR3ESW9_9AGAR</name>
<feature type="compositionally biased region" description="Basic and acidic residues" evidence="6">
    <location>
        <begin position="335"/>
        <end position="344"/>
    </location>
</feature>
<feature type="region of interest" description="Disordered" evidence="6">
    <location>
        <begin position="99"/>
        <end position="344"/>
    </location>
</feature>
<evidence type="ECO:0000256" key="5">
    <source>
        <dbReference type="ARBA" id="ARBA00023242"/>
    </source>
</evidence>
<accession>A0ABR3ESW9</accession>
<evidence type="ECO:0000256" key="6">
    <source>
        <dbReference type="SAM" id="MobiDB-lite"/>
    </source>
</evidence>
<evidence type="ECO:0000313" key="8">
    <source>
        <dbReference type="EMBL" id="KAL0566013.1"/>
    </source>
</evidence>
<evidence type="ECO:0000256" key="3">
    <source>
        <dbReference type="ARBA" id="ARBA00022771"/>
    </source>
</evidence>
<evidence type="ECO:0000256" key="2">
    <source>
        <dbReference type="ARBA" id="ARBA00022723"/>
    </source>
</evidence>
<gene>
    <name evidence="8" type="ORF">V5O48_016007</name>
</gene>
<evidence type="ECO:0000256" key="1">
    <source>
        <dbReference type="ARBA" id="ARBA00004123"/>
    </source>
</evidence>
<feature type="domain" description="PARP-type" evidence="7">
    <location>
        <begin position="19"/>
        <end position="104"/>
    </location>
</feature>
<keyword evidence="2" id="KW-0479">Metal-binding</keyword>
<sequence>MSSPDPPSPAAEKASLPKFQLEYASSGRSKCKDCSHMIDKGVIRLGIAGSFRGKEAYGFRHWGCITDEVLAEIQQLGNLSEVSGYNNLHADDQIRLSKAVEAGHVSTEDRQEQRERNKATDELETKKQAQAQAPKEDEKEKRERKKSKKRKETEETEPKAKKKKKAEDSSKNAATTKEAKKPTAPTDVVPDSEDEASVSPKRIPVKKPQIGQALTPKAKAKAKASPKKSKEKSSKKADDAMDVDKDGEESADEALSKAKSKSRGRKSTITEQDEKTSKQPAKSNKKAADDDSKTTSAKAAPKEPAKPPPKATTTTKAPAKEAQEKAPIPKTGKSKASDTEAQKP</sequence>
<keyword evidence="4" id="KW-0862">Zinc</keyword>
<feature type="compositionally biased region" description="Low complexity" evidence="6">
    <location>
        <begin position="171"/>
        <end position="186"/>
    </location>
</feature>
<evidence type="ECO:0000256" key="4">
    <source>
        <dbReference type="ARBA" id="ARBA00022833"/>
    </source>
</evidence>
<organism evidence="8 9">
    <name type="scientific">Marasmius crinis-equi</name>
    <dbReference type="NCBI Taxonomy" id="585013"/>
    <lineage>
        <taxon>Eukaryota</taxon>
        <taxon>Fungi</taxon>
        <taxon>Dikarya</taxon>
        <taxon>Basidiomycota</taxon>
        <taxon>Agaricomycotina</taxon>
        <taxon>Agaricomycetes</taxon>
        <taxon>Agaricomycetidae</taxon>
        <taxon>Agaricales</taxon>
        <taxon>Marasmiineae</taxon>
        <taxon>Marasmiaceae</taxon>
        <taxon>Marasmius</taxon>
    </lineage>
</organism>
<dbReference type="InterPro" id="IPR001510">
    <property type="entry name" value="Znf_PARP"/>
</dbReference>
<dbReference type="InterPro" id="IPR036957">
    <property type="entry name" value="Znf_PARP_sf"/>
</dbReference>
<feature type="non-terminal residue" evidence="8">
    <location>
        <position position="344"/>
    </location>
</feature>
<protein>
    <recommendedName>
        <fullName evidence="7">PARP-type domain-containing protein</fullName>
    </recommendedName>
</protein>
<feature type="compositionally biased region" description="Basic and acidic residues" evidence="6">
    <location>
        <begin position="151"/>
        <end position="170"/>
    </location>
</feature>
<keyword evidence="5" id="KW-0539">Nucleus</keyword>
<keyword evidence="9" id="KW-1185">Reference proteome</keyword>
<feature type="compositionally biased region" description="Basic and acidic residues" evidence="6">
    <location>
        <begin position="106"/>
        <end position="127"/>
    </location>
</feature>
<feature type="compositionally biased region" description="Basic residues" evidence="6">
    <location>
        <begin position="218"/>
        <end position="230"/>
    </location>
</feature>
<dbReference type="EMBL" id="JBAHYK010002042">
    <property type="protein sequence ID" value="KAL0566013.1"/>
    <property type="molecule type" value="Genomic_DNA"/>
</dbReference>
<proteinExistence type="predicted"/>
<dbReference type="SUPFAM" id="SSF57716">
    <property type="entry name" value="Glucocorticoid receptor-like (DNA-binding domain)"/>
    <property type="match status" value="1"/>
</dbReference>
<dbReference type="PROSITE" id="PS50064">
    <property type="entry name" value="ZF_PARP_2"/>
    <property type="match status" value="1"/>
</dbReference>
<comment type="caution">
    <text evidence="8">The sequence shown here is derived from an EMBL/GenBank/DDBJ whole genome shotgun (WGS) entry which is preliminary data.</text>
</comment>
<evidence type="ECO:0000313" key="9">
    <source>
        <dbReference type="Proteomes" id="UP001465976"/>
    </source>
</evidence>
<evidence type="ECO:0000259" key="7">
    <source>
        <dbReference type="PROSITE" id="PS50064"/>
    </source>
</evidence>
<comment type="subcellular location">
    <subcellularLocation>
        <location evidence="1">Nucleus</location>
    </subcellularLocation>
</comment>
<keyword evidence="3" id="KW-0863">Zinc-finger</keyword>